<gene>
    <name evidence="2" type="ORF">CHR90_11005</name>
</gene>
<dbReference type="InterPro" id="IPR003772">
    <property type="entry name" value="YceD"/>
</dbReference>
<dbReference type="RefSeq" id="WP_094409041.1">
    <property type="nucleotide sequence ID" value="NZ_BMJZ01000001.1"/>
</dbReference>
<dbReference type="Pfam" id="PF02620">
    <property type="entry name" value="YceD"/>
    <property type="match status" value="1"/>
</dbReference>
<proteinExistence type="predicted"/>
<sequence>MQPEFSRPLSVDRIGAIATTQSVEATPEERAALAKRFDLQALDHLTAKITVRRVRGGQYVSVSGHISGAAVQTCVVSLAPVPATVESEFAIILGPIDGAPERGEIDITEEDDDLEPWPEEGIDLGEIAAQYFSLALDPYPRAAGAEVPDAYQPSESEAEGYDDTANAETKPNPFAALAGLTKKS</sequence>
<dbReference type="EMBL" id="NOXS01000032">
    <property type="protein sequence ID" value="OYQ18778.1"/>
    <property type="molecule type" value="Genomic_DNA"/>
</dbReference>
<accession>A0A255XP71</accession>
<dbReference type="OrthoDB" id="8443793at2"/>
<feature type="region of interest" description="Disordered" evidence="1">
    <location>
        <begin position="144"/>
        <end position="184"/>
    </location>
</feature>
<name>A0A255XP71_9PROT</name>
<evidence type="ECO:0008006" key="4">
    <source>
        <dbReference type="Google" id="ProtNLM"/>
    </source>
</evidence>
<evidence type="ECO:0000313" key="3">
    <source>
        <dbReference type="Proteomes" id="UP000216361"/>
    </source>
</evidence>
<organism evidence="2 3">
    <name type="scientific">Elstera cyanobacteriorum</name>
    <dbReference type="NCBI Taxonomy" id="2022747"/>
    <lineage>
        <taxon>Bacteria</taxon>
        <taxon>Pseudomonadati</taxon>
        <taxon>Pseudomonadota</taxon>
        <taxon>Alphaproteobacteria</taxon>
        <taxon>Rhodospirillales</taxon>
        <taxon>Rhodospirillaceae</taxon>
        <taxon>Elstera</taxon>
    </lineage>
</organism>
<evidence type="ECO:0000256" key="1">
    <source>
        <dbReference type="SAM" id="MobiDB-lite"/>
    </source>
</evidence>
<reference evidence="2 3" key="1">
    <citation type="submission" date="2017-07" db="EMBL/GenBank/DDBJ databases">
        <title>Elstera cyanobacteriorum sp. nov., a novel bacterium isolated from cyanobacterial aggregates in a eutrophic lake.</title>
        <authorList>
            <person name="Cai H."/>
        </authorList>
    </citation>
    <scope>NUCLEOTIDE SEQUENCE [LARGE SCALE GENOMIC DNA]</scope>
    <source>
        <strain evidence="2 3">TH019</strain>
    </source>
</reference>
<protein>
    <recommendedName>
        <fullName evidence="4">DUF177 domain-containing protein</fullName>
    </recommendedName>
</protein>
<dbReference type="Proteomes" id="UP000216361">
    <property type="component" value="Unassembled WGS sequence"/>
</dbReference>
<keyword evidence="3" id="KW-1185">Reference proteome</keyword>
<dbReference type="AlphaFoldDB" id="A0A255XP71"/>
<evidence type="ECO:0000313" key="2">
    <source>
        <dbReference type="EMBL" id="OYQ18778.1"/>
    </source>
</evidence>
<comment type="caution">
    <text evidence="2">The sequence shown here is derived from an EMBL/GenBank/DDBJ whole genome shotgun (WGS) entry which is preliminary data.</text>
</comment>